<organism evidence="5 6">
    <name type="scientific">Chlamydomonas eustigma</name>
    <dbReference type="NCBI Taxonomy" id="1157962"/>
    <lineage>
        <taxon>Eukaryota</taxon>
        <taxon>Viridiplantae</taxon>
        <taxon>Chlorophyta</taxon>
        <taxon>core chlorophytes</taxon>
        <taxon>Chlorophyceae</taxon>
        <taxon>CS clade</taxon>
        <taxon>Chlamydomonadales</taxon>
        <taxon>Chlamydomonadaceae</taxon>
        <taxon>Chlamydomonas</taxon>
    </lineage>
</organism>
<dbReference type="AlphaFoldDB" id="A0A250XR51"/>
<dbReference type="EMBL" id="BEGY01000176">
    <property type="protein sequence ID" value="GAX85547.1"/>
    <property type="molecule type" value="Genomic_DNA"/>
</dbReference>
<keyword evidence="1" id="KW-0175">Coiled coil</keyword>
<reference evidence="5 6" key="1">
    <citation type="submission" date="2017-08" db="EMBL/GenBank/DDBJ databases">
        <title>Acidophilic green algal genome provides insights into adaptation to an acidic environment.</title>
        <authorList>
            <person name="Hirooka S."/>
            <person name="Hirose Y."/>
            <person name="Kanesaki Y."/>
            <person name="Higuchi S."/>
            <person name="Fujiwara T."/>
            <person name="Onuma R."/>
            <person name="Era A."/>
            <person name="Ohbayashi R."/>
            <person name="Uzuka A."/>
            <person name="Nozaki H."/>
            <person name="Yoshikawa H."/>
            <person name="Miyagishima S.Y."/>
        </authorList>
    </citation>
    <scope>NUCLEOTIDE SEQUENCE [LARGE SCALE GENOMIC DNA]</scope>
    <source>
        <strain evidence="5 6">NIES-2499</strain>
    </source>
</reference>
<keyword evidence="6" id="KW-1185">Reference proteome</keyword>
<evidence type="ECO:0000256" key="4">
    <source>
        <dbReference type="SAM" id="SignalP"/>
    </source>
</evidence>
<dbReference type="Proteomes" id="UP000232323">
    <property type="component" value="Unassembled WGS sequence"/>
</dbReference>
<feature type="chain" id="PRO_5012128770" evidence="4">
    <location>
        <begin position="35"/>
        <end position="951"/>
    </location>
</feature>
<evidence type="ECO:0000313" key="6">
    <source>
        <dbReference type="Proteomes" id="UP000232323"/>
    </source>
</evidence>
<evidence type="ECO:0000256" key="1">
    <source>
        <dbReference type="SAM" id="Coils"/>
    </source>
</evidence>
<feature type="coiled-coil region" evidence="1">
    <location>
        <begin position="436"/>
        <end position="489"/>
    </location>
</feature>
<gene>
    <name evidence="5" type="ORF">CEUSTIGMA_g12962.t1</name>
</gene>
<feature type="coiled-coil region" evidence="1">
    <location>
        <begin position="699"/>
        <end position="876"/>
    </location>
</feature>
<keyword evidence="3" id="KW-0472">Membrane</keyword>
<evidence type="ECO:0000313" key="5">
    <source>
        <dbReference type="EMBL" id="GAX85547.1"/>
    </source>
</evidence>
<feature type="region of interest" description="Disordered" evidence="2">
    <location>
        <begin position="210"/>
        <end position="268"/>
    </location>
</feature>
<protein>
    <submittedName>
        <fullName evidence="5">Uncharacterized protein</fullName>
    </submittedName>
</protein>
<keyword evidence="3" id="KW-0812">Transmembrane</keyword>
<keyword evidence="4" id="KW-0732">Signal</keyword>
<comment type="caution">
    <text evidence="5">The sequence shown here is derived from an EMBL/GenBank/DDBJ whole genome shotgun (WGS) entry which is preliminary data.</text>
</comment>
<keyword evidence="3" id="KW-1133">Transmembrane helix</keyword>
<feature type="transmembrane region" description="Helical" evidence="3">
    <location>
        <begin position="374"/>
        <end position="391"/>
    </location>
</feature>
<name>A0A250XR51_9CHLO</name>
<sequence length="951" mass="107619">MNRSNRVNSSSPKNHACAFILAFATMAFTQRCQAFDWPIELIDDMRYNGDKQGGHSLSPHSIVRQEWMDNRSRVAATVMLSSLSHDRNSSEDQPIAISGLLPYLLQMMRLPSLISAVHNAFHSATGIYLSALRAIEFFVTHLHSKNPAAAGIYSGDTGAQYLTDLHTDLLGESSEDLASGAAFSEDHESMPWDTFHLKYTAGEPSVAPVSEKIPYNEDSSAHSPEGTHNLGDMGLADASSEACDDGASSDRPSMTHTEFLSDGSKPVSHLDQGPAEAPPYFIPCNSDINNCCMTRDMLFQPAPVCELREQPVYFRQAVQTHQVLQAEADGAAAFVSNDNDIRPSGILQVPSSWFWPWTQTQNRAQVMVAAGQEMALLLALLACIAVVLYLLELSTSRRLRAQLLATSAELARVRRLQLEERQLHQSARAADSDAHCKELQEGVTKWTARMDQLKDQCAFELETLRFDHVKQLEEQRLVHEVALDEALQDHDQEMKVLSSSHAEAVRALRYHLYITRGALRKMAGRVHLFKKQLVSEFAEVRLSVRNLHSSLQDQSEALMQQRRVAAASKEAMLRQALESSKQHMNELERIRQEKVSELENFRIVNATQATELTKRHEQQLLEQSANHVLQLQALGQALVVHRTAARRFKVNSERAFYLVRDLFKERLGQIVNLASRHARDHQVTVHSLEDQLGVALKKGQKLRQHVKELQADLTRSNEQVLDHVSSLEDLVERMNSAEALIRVKDQQILHDRDLRNELQGSLQAADEREKLLEQQISDLEADMRSLRQECSSKDERITELENAVKTQQSQLAEVPMHLDKMRLAKEKIKDLMDRLRIGQQQLEDLQRHVAERDVQVAKLEAERQAAEAAVTAKEKHLEESFMSRHKLHQLELAAKAQELKHRLSDIDLLKDELRKVRDEVKSLRKPRQLLPSDPRALQQISANNHGVLFKR</sequence>
<evidence type="ECO:0000256" key="2">
    <source>
        <dbReference type="SAM" id="MobiDB-lite"/>
    </source>
</evidence>
<evidence type="ECO:0000256" key="3">
    <source>
        <dbReference type="SAM" id="Phobius"/>
    </source>
</evidence>
<proteinExistence type="predicted"/>
<accession>A0A250XR51</accession>
<feature type="signal peptide" evidence="4">
    <location>
        <begin position="1"/>
        <end position="34"/>
    </location>
</feature>